<organism evidence="2 3">
    <name type="scientific">Tengunoibacter tsumagoiensis</name>
    <dbReference type="NCBI Taxonomy" id="2014871"/>
    <lineage>
        <taxon>Bacteria</taxon>
        <taxon>Bacillati</taxon>
        <taxon>Chloroflexota</taxon>
        <taxon>Ktedonobacteria</taxon>
        <taxon>Ktedonobacterales</taxon>
        <taxon>Dictyobacteraceae</taxon>
        <taxon>Tengunoibacter</taxon>
    </lineage>
</organism>
<dbReference type="Proteomes" id="UP000287352">
    <property type="component" value="Unassembled WGS sequence"/>
</dbReference>
<dbReference type="Pfam" id="PF01208">
    <property type="entry name" value="URO-D"/>
    <property type="match status" value="1"/>
</dbReference>
<dbReference type="InterPro" id="IPR052024">
    <property type="entry name" value="Methanogen_methyltrans"/>
</dbReference>
<dbReference type="EMBL" id="BIFR01000001">
    <property type="protein sequence ID" value="GCE11582.1"/>
    <property type="molecule type" value="Genomic_DNA"/>
</dbReference>
<evidence type="ECO:0000313" key="2">
    <source>
        <dbReference type="EMBL" id="GCE11582.1"/>
    </source>
</evidence>
<comment type="caution">
    <text evidence="2">The sequence shown here is derived from an EMBL/GenBank/DDBJ whole genome shotgun (WGS) entry which is preliminary data.</text>
</comment>
<dbReference type="GO" id="GO:0006779">
    <property type="term" value="P:porphyrin-containing compound biosynthetic process"/>
    <property type="evidence" value="ECO:0007669"/>
    <property type="project" value="InterPro"/>
</dbReference>
<dbReference type="InterPro" id="IPR000257">
    <property type="entry name" value="Uroporphyrinogen_deCOase"/>
</dbReference>
<protein>
    <submittedName>
        <fullName evidence="2">Uroporphyrinogen decarboxylase</fullName>
    </submittedName>
</protein>
<accession>A0A401ZXL7</accession>
<evidence type="ECO:0000259" key="1">
    <source>
        <dbReference type="Pfam" id="PF01208"/>
    </source>
</evidence>
<keyword evidence="3" id="KW-1185">Reference proteome</keyword>
<dbReference type="OrthoDB" id="7375127at2"/>
<dbReference type="RefSeq" id="WP_126579274.1">
    <property type="nucleotide sequence ID" value="NZ_BIFR01000001.1"/>
</dbReference>
<dbReference type="PANTHER" id="PTHR47099:SF1">
    <property type="entry name" value="METHYLCOBAMIDE:COM METHYLTRANSFERASE MTBA"/>
    <property type="match status" value="1"/>
</dbReference>
<dbReference type="SUPFAM" id="SSF51726">
    <property type="entry name" value="UROD/MetE-like"/>
    <property type="match status" value="1"/>
</dbReference>
<sequence>MAISMTPRQRVAAALQGLAVDRVPFCFWHHFHPEGSGERLAAATLEFFHQKFDLDIIKIMPDLPYPEPAAQLVEADQVRMLPRLDLETPSFREQLHCIRLLRSQLGEEYPIILTLFSPLTYLLQFMGKQKALAEIRRNPQPIEEGLGTIAANLRQLMDAAISSGASGIFFSCMGATSADLTPDEYLQFGRPYDLEALDGAQTGWLNIVHIHAEPNQVNDEIHFDIFADYPVSAISWSDRLTGPGLSEAHELTDKCLMGGLAERGPLTHGSAVELENEILSAIAQTKGHHLILANGCSIPDDTPEEWLSTARTLVEKLS</sequence>
<dbReference type="GO" id="GO:0004853">
    <property type="term" value="F:uroporphyrinogen decarboxylase activity"/>
    <property type="evidence" value="ECO:0007669"/>
    <property type="project" value="InterPro"/>
</dbReference>
<dbReference type="PANTHER" id="PTHR47099">
    <property type="entry name" value="METHYLCOBAMIDE:COM METHYLTRANSFERASE MTBA"/>
    <property type="match status" value="1"/>
</dbReference>
<dbReference type="InterPro" id="IPR038071">
    <property type="entry name" value="UROD/MetE-like_sf"/>
</dbReference>
<gene>
    <name evidence="2" type="ORF">KTT_14410</name>
</gene>
<proteinExistence type="predicted"/>
<name>A0A401ZXL7_9CHLR</name>
<feature type="domain" description="Uroporphyrinogen decarboxylase (URO-D)" evidence="1">
    <location>
        <begin position="65"/>
        <end position="310"/>
    </location>
</feature>
<evidence type="ECO:0000313" key="3">
    <source>
        <dbReference type="Proteomes" id="UP000287352"/>
    </source>
</evidence>
<reference evidence="3" key="1">
    <citation type="submission" date="2018-12" db="EMBL/GenBank/DDBJ databases">
        <title>Tengunoibacter tsumagoiensis gen. nov., sp. nov., Dictyobacter kobayashii sp. nov., D. alpinus sp. nov., and D. joshuensis sp. nov. and description of Dictyobacteraceae fam. nov. within the order Ktedonobacterales isolated from Tengu-no-mugimeshi.</title>
        <authorList>
            <person name="Wang C.M."/>
            <person name="Zheng Y."/>
            <person name="Sakai Y."/>
            <person name="Toyoda A."/>
            <person name="Minakuchi Y."/>
            <person name="Abe K."/>
            <person name="Yokota A."/>
            <person name="Yabe S."/>
        </authorList>
    </citation>
    <scope>NUCLEOTIDE SEQUENCE [LARGE SCALE GENOMIC DNA]</scope>
    <source>
        <strain evidence="3">Uno3</strain>
    </source>
</reference>
<dbReference type="AlphaFoldDB" id="A0A401ZXL7"/>
<dbReference type="Gene3D" id="3.20.20.210">
    <property type="match status" value="1"/>
</dbReference>